<dbReference type="GO" id="GO:0000387">
    <property type="term" value="P:spliceosomal snRNP assembly"/>
    <property type="evidence" value="ECO:0007669"/>
    <property type="project" value="Ensembl"/>
</dbReference>
<dbReference type="GO" id="GO:1990447">
    <property type="term" value="F:U2 snRNP binding"/>
    <property type="evidence" value="ECO:0007669"/>
    <property type="project" value="Ensembl"/>
</dbReference>
<dbReference type="Ensembl" id="ENSOGAT00000013160.2">
    <property type="protein sequence ID" value="ENSOGAP00000011787.2"/>
    <property type="gene ID" value="ENSOGAG00000013156.2"/>
</dbReference>
<feature type="region of interest" description="Disordered" evidence="8">
    <location>
        <begin position="323"/>
        <end position="347"/>
    </location>
</feature>
<accession>H0X8G5</accession>
<dbReference type="EMBL" id="AAQR03139527">
    <property type="status" value="NOT_ANNOTATED_CDS"/>
    <property type="molecule type" value="Genomic_DNA"/>
</dbReference>
<dbReference type="PANTHER" id="PTHR19877">
    <property type="entry name" value="EUKARYOTIC TRANSLATION INITIATION FACTOR 3 SUBUNIT I"/>
    <property type="match status" value="1"/>
</dbReference>
<keyword evidence="4" id="KW-0508">mRNA splicing</keyword>
<dbReference type="GO" id="GO:0005102">
    <property type="term" value="F:signaling receptor binding"/>
    <property type="evidence" value="ECO:0007669"/>
    <property type="project" value="Ensembl"/>
</dbReference>
<dbReference type="InterPro" id="IPR036322">
    <property type="entry name" value="WD40_repeat_dom_sf"/>
</dbReference>
<dbReference type="GO" id="GO:0000122">
    <property type="term" value="P:negative regulation of transcription by RNA polymerase II"/>
    <property type="evidence" value="ECO:0007669"/>
    <property type="project" value="Ensembl"/>
</dbReference>
<dbReference type="eggNOG" id="KOG0278">
    <property type="taxonomic scope" value="Eukaryota"/>
</dbReference>
<dbReference type="HOGENOM" id="CLU_000288_57_6_1"/>
<dbReference type="EMBL" id="AAQR03139530">
    <property type="status" value="NOT_ANNOTATED_CDS"/>
    <property type="molecule type" value="Genomic_DNA"/>
</dbReference>
<proteinExistence type="inferred from homology"/>
<evidence type="ECO:0000256" key="8">
    <source>
        <dbReference type="SAM" id="MobiDB-lite"/>
    </source>
</evidence>
<evidence type="ECO:0000256" key="7">
    <source>
        <dbReference type="PROSITE-ProRule" id="PRU00221"/>
    </source>
</evidence>
<comment type="similarity">
    <text evidence="5">Belongs to the WD repeat STRAP family.</text>
</comment>
<dbReference type="AlphaFoldDB" id="H0X8G5"/>
<evidence type="ECO:0000256" key="4">
    <source>
        <dbReference type="ARBA" id="ARBA00023187"/>
    </source>
</evidence>
<dbReference type="GO" id="GO:0032797">
    <property type="term" value="C:SMN complex"/>
    <property type="evidence" value="ECO:0007669"/>
    <property type="project" value="Ensembl"/>
</dbReference>
<dbReference type="GO" id="GO:0030182">
    <property type="term" value="P:neuron differentiation"/>
    <property type="evidence" value="ECO:0007669"/>
    <property type="project" value="Ensembl"/>
</dbReference>
<dbReference type="InterPro" id="IPR015943">
    <property type="entry name" value="WD40/YVTN_repeat-like_dom_sf"/>
</dbReference>
<dbReference type="EMBL" id="AAQR03139526">
    <property type="status" value="NOT_ANNOTATED_CDS"/>
    <property type="molecule type" value="Genomic_DNA"/>
</dbReference>
<feature type="compositionally biased region" description="Polar residues" evidence="8">
    <location>
        <begin position="332"/>
        <end position="347"/>
    </location>
</feature>
<dbReference type="EMBL" id="AAQR03139529">
    <property type="status" value="NOT_ANNOTATED_CDS"/>
    <property type="molecule type" value="Genomic_DNA"/>
</dbReference>
<keyword evidence="10" id="KW-1185">Reference proteome</keyword>
<protein>
    <recommendedName>
        <fullName evidence="6">Serine-threonine kinase receptor-associated protein</fullName>
    </recommendedName>
</protein>
<dbReference type="InParanoid" id="H0X8G5"/>
<feature type="repeat" description="WD" evidence="7">
    <location>
        <begin position="96"/>
        <end position="137"/>
    </location>
</feature>
<evidence type="ECO:0000256" key="1">
    <source>
        <dbReference type="ARBA" id="ARBA00022574"/>
    </source>
</evidence>
<reference evidence="10" key="1">
    <citation type="submission" date="2011-03" db="EMBL/GenBank/DDBJ databases">
        <title>Version 3 of the genome sequence of Otolemur garnettii (Bushbaby).</title>
        <authorList>
            <consortium name="The Broad Institute Genome Sequencing Platform"/>
            <person name="Di Palma F."/>
            <person name="Johnson J."/>
            <person name="Lander E.S."/>
            <person name="Lindblad-Toh K."/>
            <person name="Jaffe D.B."/>
            <person name="Gnerre S."/>
            <person name="MacCallum I."/>
            <person name="Przybylski D."/>
            <person name="Ribeiro F.J."/>
            <person name="Burton J.N."/>
            <person name="Walker B.J."/>
            <person name="Sharpe T."/>
            <person name="Hall G."/>
        </authorList>
    </citation>
    <scope>NUCLEOTIDE SEQUENCE [LARGE SCALE GENOMIC DNA]</scope>
</reference>
<dbReference type="GO" id="GO:0003729">
    <property type="term" value="F:mRNA binding"/>
    <property type="evidence" value="ECO:0007669"/>
    <property type="project" value="Ensembl"/>
</dbReference>
<dbReference type="GO" id="GO:0030512">
    <property type="term" value="P:negative regulation of transforming growth factor beta receptor signaling pathway"/>
    <property type="evidence" value="ECO:0007669"/>
    <property type="project" value="Ensembl"/>
</dbReference>
<dbReference type="GO" id="GO:0034653">
    <property type="term" value="P:retinoic acid catabolic process"/>
    <property type="evidence" value="ECO:0007669"/>
    <property type="project" value="Ensembl"/>
</dbReference>
<evidence type="ECO:0000256" key="2">
    <source>
        <dbReference type="ARBA" id="ARBA00022664"/>
    </source>
</evidence>
<dbReference type="OMA" id="DGFYGLW"/>
<keyword evidence="3" id="KW-0677">Repeat</keyword>
<keyword evidence="1 7" id="KW-0853">WD repeat</keyword>
<dbReference type="Proteomes" id="UP000005225">
    <property type="component" value="Unassembled WGS sequence"/>
</dbReference>
<dbReference type="SUPFAM" id="SSF50978">
    <property type="entry name" value="WD40 repeat-like"/>
    <property type="match status" value="1"/>
</dbReference>
<dbReference type="Gene3D" id="2.130.10.10">
    <property type="entry name" value="YVTN repeat-like/Quinoprotein amine dehydrogenase"/>
    <property type="match status" value="1"/>
</dbReference>
<sequence>MAMRQTPLTCSGHTRPVVDLAFSGITPYGYFLISACKDGKPMLRQGDTGDWIGTFLGHKGAVWGATLNKDATKAATAAADFTAKVWDAVSGDELMTLAHKHIVKTVDFTQDSNYLLTGGQDKLLRIYDLNRPEAAEEPKEISGHTSGIKKALWCSEDKQILSADDKTVRHFYLHLSITEIKKTQNFFLSYLKMFFTYPSELFLLTLVRVLFYHCLTNLDPIKSFEAPATINSASLHPEKEFLVAGGEDFKLYKYDYNSGEELGELSFFSCFIMMWLLLSDVLVSNTSVMYNTLKANFQLTKVFKIEEDSGDLAKPKIGFSETTEEELEEIASENSDSIYSSTPEVKA</sequence>
<dbReference type="FunCoup" id="H0X8G5">
    <property type="interactions" value="2109"/>
</dbReference>
<dbReference type="PANTHER" id="PTHR19877:SF13">
    <property type="entry name" value="SERINE-THREONINE KINASE RECEPTOR-ASSOCIATED PROTEIN"/>
    <property type="match status" value="1"/>
</dbReference>
<keyword evidence="2" id="KW-0507">mRNA processing</keyword>
<dbReference type="Pfam" id="PF00400">
    <property type="entry name" value="WD40"/>
    <property type="match status" value="5"/>
</dbReference>
<evidence type="ECO:0000256" key="5">
    <source>
        <dbReference type="ARBA" id="ARBA00038394"/>
    </source>
</evidence>
<dbReference type="PROSITE" id="PS50082">
    <property type="entry name" value="WD_REPEATS_2"/>
    <property type="match status" value="2"/>
</dbReference>
<evidence type="ECO:0000313" key="9">
    <source>
        <dbReference type="Ensembl" id="ENSOGAP00000011787.2"/>
    </source>
</evidence>
<organism evidence="9 10">
    <name type="scientific">Otolemur garnettii</name>
    <name type="common">Small-eared galago</name>
    <name type="synonym">Garnett's greater bushbaby</name>
    <dbReference type="NCBI Taxonomy" id="30611"/>
    <lineage>
        <taxon>Eukaryota</taxon>
        <taxon>Metazoa</taxon>
        <taxon>Chordata</taxon>
        <taxon>Craniata</taxon>
        <taxon>Vertebrata</taxon>
        <taxon>Euteleostomi</taxon>
        <taxon>Mammalia</taxon>
        <taxon>Eutheria</taxon>
        <taxon>Euarchontoglires</taxon>
        <taxon>Primates</taxon>
        <taxon>Strepsirrhini</taxon>
        <taxon>Lorisiformes</taxon>
        <taxon>Galagidae</taxon>
        <taxon>Otolemur</taxon>
    </lineage>
</organism>
<evidence type="ECO:0000256" key="3">
    <source>
        <dbReference type="ARBA" id="ARBA00022737"/>
    </source>
</evidence>
<dbReference type="InterPro" id="IPR001680">
    <property type="entry name" value="WD40_rpt"/>
</dbReference>
<evidence type="ECO:0000313" key="10">
    <source>
        <dbReference type="Proteomes" id="UP000005225"/>
    </source>
</evidence>
<dbReference type="GO" id="GO:0048384">
    <property type="term" value="P:retinoic acid receptor signaling pathway"/>
    <property type="evidence" value="ECO:0007669"/>
    <property type="project" value="Ensembl"/>
</dbReference>
<dbReference type="GO" id="GO:0030277">
    <property type="term" value="P:maintenance of gastrointestinal epithelium"/>
    <property type="evidence" value="ECO:0007669"/>
    <property type="project" value="Ensembl"/>
</dbReference>
<dbReference type="SMART" id="SM00320">
    <property type="entry name" value="WD40"/>
    <property type="match status" value="5"/>
</dbReference>
<evidence type="ECO:0000256" key="6">
    <source>
        <dbReference type="ARBA" id="ARBA00040390"/>
    </source>
</evidence>
<reference evidence="9" key="2">
    <citation type="submission" date="2025-08" db="UniProtKB">
        <authorList>
            <consortium name="Ensembl"/>
        </authorList>
    </citation>
    <scope>IDENTIFICATION</scope>
</reference>
<dbReference type="GO" id="GO:0005634">
    <property type="term" value="C:nucleus"/>
    <property type="evidence" value="ECO:0007669"/>
    <property type="project" value="Ensembl"/>
</dbReference>
<dbReference type="GO" id="GO:0005829">
    <property type="term" value="C:cytosol"/>
    <property type="evidence" value="ECO:0007669"/>
    <property type="project" value="Ensembl"/>
</dbReference>
<reference evidence="9" key="3">
    <citation type="submission" date="2025-09" db="UniProtKB">
        <authorList>
            <consortium name="Ensembl"/>
        </authorList>
    </citation>
    <scope>IDENTIFICATION</scope>
</reference>
<dbReference type="GO" id="GO:0000380">
    <property type="term" value="P:alternative mRNA splicing, via spliceosome"/>
    <property type="evidence" value="ECO:0007669"/>
    <property type="project" value="Ensembl"/>
</dbReference>
<dbReference type="EMBL" id="AAQR03139528">
    <property type="status" value="NOT_ANNOTATED_CDS"/>
    <property type="molecule type" value="Genomic_DNA"/>
</dbReference>
<dbReference type="STRING" id="30611.ENSOGAP00000011787"/>
<dbReference type="PROSITE" id="PS50294">
    <property type="entry name" value="WD_REPEATS_REGION"/>
    <property type="match status" value="1"/>
</dbReference>
<dbReference type="GeneTree" id="ENSGT00940000155197"/>
<feature type="repeat" description="WD" evidence="7">
    <location>
        <begin position="55"/>
        <end position="96"/>
    </location>
</feature>
<name>H0X8G5_OTOGA</name>
<dbReference type="EMBL" id="AAQR03139525">
    <property type="status" value="NOT_ANNOTATED_CDS"/>
    <property type="molecule type" value="Genomic_DNA"/>
</dbReference>